<dbReference type="SUPFAM" id="SSF56317">
    <property type="entry name" value="Carbon-nitrogen hydrolase"/>
    <property type="match status" value="1"/>
</dbReference>
<dbReference type="Pfam" id="PF12947">
    <property type="entry name" value="EGF_3"/>
    <property type="match status" value="1"/>
</dbReference>
<evidence type="ECO:0000256" key="7">
    <source>
        <dbReference type="ARBA" id="ARBA00022729"/>
    </source>
</evidence>
<dbReference type="SMART" id="SM00179">
    <property type="entry name" value="EGF_CA"/>
    <property type="match status" value="1"/>
</dbReference>
<keyword evidence="7" id="KW-0732">Signal</keyword>
<dbReference type="Gene3D" id="3.20.20.80">
    <property type="entry name" value="Glycosidases"/>
    <property type="match status" value="2"/>
</dbReference>
<keyword evidence="8" id="KW-0677">Repeat</keyword>
<feature type="compositionally biased region" description="Polar residues" evidence="13">
    <location>
        <begin position="26"/>
        <end position="44"/>
    </location>
</feature>
<comment type="similarity">
    <text evidence="3">Belongs to the glycosyl hydrolase 5 (cellulase A) family.</text>
</comment>
<evidence type="ECO:0000256" key="8">
    <source>
        <dbReference type="ARBA" id="ARBA00022737"/>
    </source>
</evidence>
<dbReference type="PROSITE" id="PS01227">
    <property type="entry name" value="UPF0012"/>
    <property type="match status" value="1"/>
</dbReference>
<dbReference type="Gene3D" id="3.60.110.10">
    <property type="entry name" value="Carbon-nitrogen hydrolase"/>
    <property type="match status" value="1"/>
</dbReference>
<dbReference type="InterPro" id="IPR003609">
    <property type="entry name" value="Pan_app"/>
</dbReference>
<dbReference type="Proteomes" id="UP001055712">
    <property type="component" value="Unassembled WGS sequence"/>
</dbReference>
<dbReference type="InterPro" id="IPR045254">
    <property type="entry name" value="Nit1/2_C-N_Hydrolase"/>
</dbReference>
<dbReference type="Pfam" id="PF07645">
    <property type="entry name" value="EGF_CA"/>
    <property type="match status" value="1"/>
</dbReference>
<dbReference type="SUPFAM" id="SSF57196">
    <property type="entry name" value="EGF/Laminin"/>
    <property type="match status" value="1"/>
</dbReference>
<gene>
    <name evidence="16" type="ORF">D9Q98_002184</name>
</gene>
<keyword evidence="11" id="KW-0326">Glycosidase</keyword>
<evidence type="ECO:0000256" key="3">
    <source>
        <dbReference type="ARBA" id="ARBA00005641"/>
    </source>
</evidence>
<accession>A0A9D4Z0H4</accession>
<dbReference type="CDD" id="cd07572">
    <property type="entry name" value="nit"/>
    <property type="match status" value="1"/>
</dbReference>
<comment type="catalytic activity">
    <reaction evidence="1">
        <text>Random hydrolysis of (1-&gt;4)-beta-D-mannosidic linkages in mannans, galactomannans and glucomannans.</text>
        <dbReference type="EC" id="3.2.1.78"/>
    </reaction>
</comment>
<feature type="domain" description="EGF-like" evidence="14">
    <location>
        <begin position="812"/>
        <end position="852"/>
    </location>
</feature>
<reference evidence="16" key="1">
    <citation type="journal article" date="2019" name="Plant J.">
        <title>Chlorella vulgaris genome assembly and annotation reveals the molecular basis for metabolic acclimation to high light conditions.</title>
        <authorList>
            <person name="Cecchin M."/>
            <person name="Marcolungo L."/>
            <person name="Rossato M."/>
            <person name="Girolomoni L."/>
            <person name="Cosentino E."/>
            <person name="Cuine S."/>
            <person name="Li-Beisson Y."/>
            <person name="Delledonne M."/>
            <person name="Ballottari M."/>
        </authorList>
    </citation>
    <scope>NUCLEOTIDE SEQUENCE</scope>
    <source>
        <strain evidence="16">211/11P</strain>
    </source>
</reference>
<dbReference type="GO" id="GO:0016811">
    <property type="term" value="F:hydrolase activity, acting on carbon-nitrogen (but not peptide) bonds, in linear amides"/>
    <property type="evidence" value="ECO:0007669"/>
    <property type="project" value="InterPro"/>
</dbReference>
<dbReference type="Pfam" id="PF26410">
    <property type="entry name" value="GH5_mannosidase"/>
    <property type="match status" value="3"/>
</dbReference>
<evidence type="ECO:0000256" key="2">
    <source>
        <dbReference type="ARBA" id="ARBA00004613"/>
    </source>
</evidence>
<evidence type="ECO:0000256" key="13">
    <source>
        <dbReference type="SAM" id="MobiDB-lite"/>
    </source>
</evidence>
<reference evidence="16" key="2">
    <citation type="submission" date="2020-11" db="EMBL/GenBank/DDBJ databases">
        <authorList>
            <person name="Cecchin M."/>
            <person name="Marcolungo L."/>
            <person name="Rossato M."/>
            <person name="Girolomoni L."/>
            <person name="Cosentino E."/>
            <person name="Cuine S."/>
            <person name="Li-Beisson Y."/>
            <person name="Delledonne M."/>
            <person name="Ballottari M."/>
        </authorList>
    </citation>
    <scope>NUCLEOTIDE SEQUENCE</scope>
    <source>
        <strain evidence="16">211/11P</strain>
        <tissue evidence="16">Whole cell</tissue>
    </source>
</reference>
<keyword evidence="10" id="KW-1015">Disulfide bond</keyword>
<evidence type="ECO:0000256" key="9">
    <source>
        <dbReference type="ARBA" id="ARBA00022801"/>
    </source>
</evidence>
<keyword evidence="5" id="KW-0964">Secreted</keyword>
<dbReference type="PANTHER" id="PTHR31451">
    <property type="match status" value="1"/>
</dbReference>
<evidence type="ECO:0000259" key="15">
    <source>
        <dbReference type="PROSITE" id="PS50263"/>
    </source>
</evidence>
<dbReference type="InterPro" id="IPR017853">
    <property type="entry name" value="GH"/>
</dbReference>
<dbReference type="Gene3D" id="2.10.25.10">
    <property type="entry name" value="Laminin"/>
    <property type="match status" value="1"/>
</dbReference>
<evidence type="ECO:0000256" key="1">
    <source>
        <dbReference type="ARBA" id="ARBA00001678"/>
    </source>
</evidence>
<evidence type="ECO:0000313" key="16">
    <source>
        <dbReference type="EMBL" id="KAI3436126.1"/>
    </source>
</evidence>
<evidence type="ECO:0000256" key="12">
    <source>
        <dbReference type="PROSITE-ProRule" id="PRU00076"/>
    </source>
</evidence>
<comment type="subcellular location">
    <subcellularLocation>
        <location evidence="2">Secreted</location>
    </subcellularLocation>
</comment>
<evidence type="ECO:0000256" key="10">
    <source>
        <dbReference type="ARBA" id="ARBA00023157"/>
    </source>
</evidence>
<dbReference type="PANTHER" id="PTHR31451:SF39">
    <property type="entry name" value="MANNAN ENDO-1,4-BETA-MANNOSIDASE 1"/>
    <property type="match status" value="1"/>
</dbReference>
<dbReference type="Pfam" id="PF00795">
    <property type="entry name" value="CN_hydrolase"/>
    <property type="match status" value="1"/>
</dbReference>
<dbReference type="PROSITE" id="PS01186">
    <property type="entry name" value="EGF_2"/>
    <property type="match status" value="1"/>
</dbReference>
<dbReference type="GO" id="GO:0005576">
    <property type="term" value="C:extracellular region"/>
    <property type="evidence" value="ECO:0007669"/>
    <property type="project" value="UniProtKB-SubCell"/>
</dbReference>
<evidence type="ECO:0000313" key="17">
    <source>
        <dbReference type="Proteomes" id="UP001055712"/>
    </source>
</evidence>
<evidence type="ECO:0000256" key="11">
    <source>
        <dbReference type="ARBA" id="ARBA00023295"/>
    </source>
</evidence>
<dbReference type="InterPro" id="IPR003010">
    <property type="entry name" value="C-N_Hydrolase"/>
</dbReference>
<proteinExistence type="inferred from homology"/>
<dbReference type="GO" id="GO:0016985">
    <property type="term" value="F:mannan endo-1,4-beta-mannosidase activity"/>
    <property type="evidence" value="ECO:0007669"/>
    <property type="project" value="UniProtKB-EC"/>
</dbReference>
<dbReference type="PROSITE" id="PS50263">
    <property type="entry name" value="CN_HYDROLASE"/>
    <property type="match status" value="1"/>
</dbReference>
<dbReference type="GO" id="GO:0005509">
    <property type="term" value="F:calcium ion binding"/>
    <property type="evidence" value="ECO:0007669"/>
    <property type="project" value="InterPro"/>
</dbReference>
<dbReference type="InterPro" id="IPR000152">
    <property type="entry name" value="EGF-type_Asp/Asn_hydroxyl_site"/>
</dbReference>
<evidence type="ECO:0000256" key="6">
    <source>
        <dbReference type="ARBA" id="ARBA00022536"/>
    </source>
</evidence>
<dbReference type="InterPro" id="IPR001881">
    <property type="entry name" value="EGF-like_Ca-bd_dom"/>
</dbReference>
<sequence>MHASSRPAGDVAVAAPPVPPPHARSTIANDQPASSPSLSAQGVSVSFPDGPVAQKRRVAVAQMTSGGDRDANFAVVERLAKEAVQQGCRMLFLPENVSLLGTTFAESLAAAEPLDGPTLQRYRQLAQSTGLWISVGGFQEQGPDAAHIYNTHVILNSDGGIVVSYRKIHLFDVDVEGGPILLESRFTTPGNRIVACNSPVGRLGVSVCYDLRFPELYQRLKHLGAQIMLVPSAFTVATGRAHWEVLLRARAIETQSYVIAAAQAGRHNEKRESYGHSLIINPWGEVIARLDDPLATGIAVAEIDLERMADIRSRMPAARASRAKLLSQNPLSILVCVFSVATMRAAVLAAVCCLALACGPVSGARQLSQAPSAPLSPDEYFVRVENGEFVHGCDRFLLAGWNQWEVVEAAAGAPSLSGASLPPNMTGPQLVRDMLSKGKQAGFNTMRTWAHSVNAPYAMQTSPGQYNEAALRGLDYLLEEARQAGIKLILAFTSNWTPTGGVPEYLKWAGSTNQVDFFTSPAIKDTFKGFVRTLLTRVNTINGRTYSQDPTVMAWNLLNEPRCKGCPAGTIAAWYDEMARFTKSLDPNHLVTTGEEGFYACCGNPANPGQPWSEWSAEEGQDFIADHSSPAIDFATIHAWVDNWQQDDPSWLVRWIGDHARDSLTVLKKPLVLEEHGKWVTANATIGGNFVSATLDERNEFMDAVYESIDKQMSDPASGLKGTLFWQWYDDGQLAPASEDGGRGLFGIYQSDEAFQPILANAQLVQKLNQATVPGCVLASHKAATVAAPDCKQTWVNGTVGTGMEGPDCTIPINECVRGTAVCDARATCIDSEAGYDCKCWWGYTGDGRTCSEDSQALAQLQQLYWSAPDGLACDAGYDVAWPATAPGYLYDPLDSFTYYRKDGADFGSRANVSLLECMLACQEAEDCESFVVNEVLQQCFLKREQCPEYNFCFGQEVLCNSTNDRGGVFSFSCGYWRSYYRLDMDVAAACSNVTYVEPAGQPSRANTTVGQVFQQWEDAYVAQYGSELARANPAAEPSTSSPDSGSSVQLLEPAALLTMRAAPALLRALAFAAAVVTVGSRELHAASTFPDPALADAYVQVVDGEFVLGCTRFPISGFNMWEVMEAAAGAPHLVGSNLPPGVTGPELIRQLLDAAVQHGMTVVRAWAHGVSPTYPSLLAPGELSEGMLRGLDYWLAEAGKRGIKVILSFTSNWTARGGVDEYANLTGVDHNAFFSKPATKALFQQYVSAIITRTNTITGRANRDDPTIMAWDLINEPVCRDCASGTIAGWVREMAAFVKGLDPNHLLTVGEEGFYSTTAAGVPSNPGHPDTDWATHWGQPDALPAMPDVPYDKRLCQDFVADHSDPNIDFAAIHIWPDLWKCLSCSEPLPVAFVKRYIEQRVKDAAALGRPLLLEEFGAGGNRDAYFRAAFDAVQASLASGGPLKGALFWQWYAPGQTASKGEGGGAGQFGLYASDPTFQLIDGFTAAVQKLYSGPAATCTQKGSPAAAACPDKGFEGPACDIDINECVRGPASCPESAVCVNSKVSRRLLLLDWRLAHQAVVSLQSLYCGALASFHHEEGGQACDKGTDVPFPQNAIGWADDPTGSFDRNPAYAGGVGARVPVALGQCAIACQAAAGCDSFTYNPVQQGCFLKTAQCPNKNNCQQPEQTCGSVNGVGETISVPCGTWSTRWKQDVWDNKDAYCAEIGTSGGRVESFGSPP</sequence>
<dbReference type="InterPro" id="IPR024731">
    <property type="entry name" value="NELL2-like_EGF"/>
</dbReference>
<dbReference type="CDD" id="cd00054">
    <property type="entry name" value="EGF_CA"/>
    <property type="match status" value="1"/>
</dbReference>
<dbReference type="InterPro" id="IPR045053">
    <property type="entry name" value="MAN-like"/>
</dbReference>
<keyword evidence="6 12" id="KW-0245">EGF-like domain</keyword>
<dbReference type="InterPro" id="IPR001110">
    <property type="entry name" value="UPF0012_CS"/>
</dbReference>
<comment type="caution">
    <text evidence="12">Lacks conserved residue(s) required for the propagation of feature annotation.</text>
</comment>
<feature type="region of interest" description="Disordered" evidence="13">
    <location>
        <begin position="1"/>
        <end position="49"/>
    </location>
</feature>
<protein>
    <recommendedName>
        <fullName evidence="4">mannan endo-1,4-beta-mannosidase</fullName>
        <ecNumber evidence="4">3.2.1.78</ecNumber>
    </recommendedName>
</protein>
<dbReference type="EC" id="3.2.1.78" evidence="4"/>
<evidence type="ECO:0000256" key="5">
    <source>
        <dbReference type="ARBA" id="ARBA00022525"/>
    </source>
</evidence>
<dbReference type="InterPro" id="IPR049883">
    <property type="entry name" value="NOTCH1_EGF-like"/>
</dbReference>
<comment type="caution">
    <text evidence="16">The sequence shown here is derived from an EMBL/GenBank/DDBJ whole genome shotgun (WGS) entry which is preliminary data.</text>
</comment>
<feature type="domain" description="CN hydrolase" evidence="15">
    <location>
        <begin position="56"/>
        <end position="305"/>
    </location>
</feature>
<evidence type="ECO:0000259" key="14">
    <source>
        <dbReference type="PROSITE" id="PS50026"/>
    </source>
</evidence>
<dbReference type="PROSITE" id="PS00010">
    <property type="entry name" value="ASX_HYDROXYL"/>
    <property type="match status" value="1"/>
</dbReference>
<dbReference type="InterPro" id="IPR036526">
    <property type="entry name" value="C-N_Hydrolase_sf"/>
</dbReference>
<dbReference type="OrthoDB" id="406631at2759"/>
<organism evidence="16 17">
    <name type="scientific">Chlorella vulgaris</name>
    <name type="common">Green alga</name>
    <dbReference type="NCBI Taxonomy" id="3077"/>
    <lineage>
        <taxon>Eukaryota</taxon>
        <taxon>Viridiplantae</taxon>
        <taxon>Chlorophyta</taxon>
        <taxon>core chlorophytes</taxon>
        <taxon>Trebouxiophyceae</taxon>
        <taxon>Chlorellales</taxon>
        <taxon>Chlorellaceae</taxon>
        <taxon>Chlorella clade</taxon>
        <taxon>Chlorella</taxon>
    </lineage>
</organism>
<keyword evidence="9" id="KW-0378">Hydrolase</keyword>
<dbReference type="PROSITE" id="PS50026">
    <property type="entry name" value="EGF_3"/>
    <property type="match status" value="1"/>
</dbReference>
<dbReference type="InterPro" id="IPR001547">
    <property type="entry name" value="Glyco_hydro_5"/>
</dbReference>
<dbReference type="InterPro" id="IPR000742">
    <property type="entry name" value="EGF"/>
</dbReference>
<keyword evidence="17" id="KW-1185">Reference proteome</keyword>
<name>A0A9D4Z0H4_CHLVU</name>
<dbReference type="GO" id="GO:0000272">
    <property type="term" value="P:polysaccharide catabolic process"/>
    <property type="evidence" value="ECO:0007669"/>
    <property type="project" value="InterPro"/>
</dbReference>
<dbReference type="SUPFAM" id="SSF51445">
    <property type="entry name" value="(Trans)glycosidases"/>
    <property type="match status" value="2"/>
</dbReference>
<dbReference type="EMBL" id="SIDB01000002">
    <property type="protein sequence ID" value="KAI3436126.1"/>
    <property type="molecule type" value="Genomic_DNA"/>
</dbReference>
<dbReference type="Pfam" id="PF00024">
    <property type="entry name" value="PAN_1"/>
    <property type="match status" value="1"/>
</dbReference>
<evidence type="ECO:0000256" key="4">
    <source>
        <dbReference type="ARBA" id="ARBA00012706"/>
    </source>
</evidence>